<protein>
    <submittedName>
        <fullName evidence="2">Uncharacterized protein</fullName>
    </submittedName>
</protein>
<feature type="transmembrane region" description="Helical" evidence="1">
    <location>
        <begin position="134"/>
        <end position="162"/>
    </location>
</feature>
<gene>
    <name evidence="2" type="ORF">LRAMOSA07449</name>
</gene>
<dbReference type="EMBL" id="LK023315">
    <property type="protein sequence ID" value="CDS04919.1"/>
    <property type="molecule type" value="Genomic_DNA"/>
</dbReference>
<feature type="transmembrane region" description="Helical" evidence="1">
    <location>
        <begin position="54"/>
        <end position="71"/>
    </location>
</feature>
<organism evidence="2">
    <name type="scientific">Lichtheimia ramosa</name>
    <dbReference type="NCBI Taxonomy" id="688394"/>
    <lineage>
        <taxon>Eukaryota</taxon>
        <taxon>Fungi</taxon>
        <taxon>Fungi incertae sedis</taxon>
        <taxon>Mucoromycota</taxon>
        <taxon>Mucoromycotina</taxon>
        <taxon>Mucoromycetes</taxon>
        <taxon>Mucorales</taxon>
        <taxon>Lichtheimiaceae</taxon>
        <taxon>Lichtheimia</taxon>
    </lineage>
</organism>
<sequence>MTNPTCCCCFSLRTAALLQIVANIIFNMFSLCSSTRRAWDAYNAGDFQLSSLRVMPFVCLAMLIFGFIGAWKRKADYIRISALFELTMFIYHAGDLLYYFMTMNVGDLCKEHYADKTKDAYDIASMEQFCESPLFFYFFIIVFVCTMGPMITLDLILVITLYRYALFITNQEYSEQQRYAFSNEKTEGVSSASLTTRIFLRKRTNQSIADNQASQVTV</sequence>
<evidence type="ECO:0000313" key="2">
    <source>
        <dbReference type="EMBL" id="CDS04919.1"/>
    </source>
</evidence>
<proteinExistence type="predicted"/>
<keyword evidence="1" id="KW-0472">Membrane</keyword>
<keyword evidence="1" id="KW-0812">Transmembrane</keyword>
<name>A0A077WCP8_9FUNG</name>
<reference evidence="2" key="1">
    <citation type="journal article" date="2014" name="Genome Announc.">
        <title>De novo whole-genome sequence and genome annotation of Lichtheimia ramosa.</title>
        <authorList>
            <person name="Linde J."/>
            <person name="Schwartze V."/>
            <person name="Binder U."/>
            <person name="Lass-Florl C."/>
            <person name="Voigt K."/>
            <person name="Horn F."/>
        </authorList>
    </citation>
    <scope>NUCLEOTIDE SEQUENCE</scope>
    <source>
        <strain evidence="2">JMRC FSU:6197</strain>
    </source>
</reference>
<dbReference type="AlphaFoldDB" id="A0A077WCP8"/>
<dbReference type="OrthoDB" id="2264631at2759"/>
<keyword evidence="1" id="KW-1133">Transmembrane helix</keyword>
<evidence type="ECO:0000256" key="1">
    <source>
        <dbReference type="SAM" id="Phobius"/>
    </source>
</evidence>
<feature type="transmembrane region" description="Helical" evidence="1">
    <location>
        <begin position="83"/>
        <end position="101"/>
    </location>
</feature>
<accession>A0A077WCP8</accession>